<comment type="caution">
    <text evidence="1">The sequence shown here is derived from an EMBL/GenBank/DDBJ whole genome shotgun (WGS) entry which is preliminary data.</text>
</comment>
<keyword evidence="2" id="KW-1185">Reference proteome</keyword>
<proteinExistence type="predicted"/>
<evidence type="ECO:0000313" key="1">
    <source>
        <dbReference type="EMBL" id="KAK4768772.1"/>
    </source>
</evidence>
<protein>
    <submittedName>
        <fullName evidence="1">Uncharacterized protein</fullName>
    </submittedName>
</protein>
<reference evidence="1 2" key="1">
    <citation type="journal article" date="2023" name="Hortic Res">
        <title>Pangenome of water caltrop reveals structural variations and asymmetric subgenome divergence after allopolyploidization.</title>
        <authorList>
            <person name="Zhang X."/>
            <person name="Chen Y."/>
            <person name="Wang L."/>
            <person name="Yuan Y."/>
            <person name="Fang M."/>
            <person name="Shi L."/>
            <person name="Lu R."/>
            <person name="Comes H.P."/>
            <person name="Ma Y."/>
            <person name="Chen Y."/>
            <person name="Huang G."/>
            <person name="Zhou Y."/>
            <person name="Zheng Z."/>
            <person name="Qiu Y."/>
        </authorList>
    </citation>
    <scope>NUCLEOTIDE SEQUENCE [LARGE SCALE GENOMIC DNA]</scope>
    <source>
        <strain evidence="1">F231</strain>
    </source>
</reference>
<dbReference type="EMBL" id="JAXQNO010000021">
    <property type="protein sequence ID" value="KAK4768772.1"/>
    <property type="molecule type" value="Genomic_DNA"/>
</dbReference>
<name>A0AAN7KTE7_TRANT</name>
<dbReference type="AlphaFoldDB" id="A0AAN7KTE7"/>
<sequence>MIKLCIWLEKFNSIRKEKERKTRIIYSPASLLCLWMIKGPSAPPSFPFFPTYPIPKFSSLLSRNYYGETNFCNKENEYVEIVFLPKSVEIVVCIKGIGYFHLKTHQANRLWYPPCL</sequence>
<gene>
    <name evidence="1" type="ORF">SAY86_026922</name>
</gene>
<accession>A0AAN7KTE7</accession>
<evidence type="ECO:0000313" key="2">
    <source>
        <dbReference type="Proteomes" id="UP001346149"/>
    </source>
</evidence>
<organism evidence="1 2">
    <name type="scientific">Trapa natans</name>
    <name type="common">Water chestnut</name>
    <dbReference type="NCBI Taxonomy" id="22666"/>
    <lineage>
        <taxon>Eukaryota</taxon>
        <taxon>Viridiplantae</taxon>
        <taxon>Streptophyta</taxon>
        <taxon>Embryophyta</taxon>
        <taxon>Tracheophyta</taxon>
        <taxon>Spermatophyta</taxon>
        <taxon>Magnoliopsida</taxon>
        <taxon>eudicotyledons</taxon>
        <taxon>Gunneridae</taxon>
        <taxon>Pentapetalae</taxon>
        <taxon>rosids</taxon>
        <taxon>malvids</taxon>
        <taxon>Myrtales</taxon>
        <taxon>Lythraceae</taxon>
        <taxon>Trapa</taxon>
    </lineage>
</organism>
<dbReference type="Proteomes" id="UP001346149">
    <property type="component" value="Unassembled WGS sequence"/>
</dbReference>